<dbReference type="Pfam" id="PF03401">
    <property type="entry name" value="TctC"/>
    <property type="match status" value="1"/>
</dbReference>
<dbReference type="PROSITE" id="PS51318">
    <property type="entry name" value="TAT"/>
    <property type="match status" value="1"/>
</dbReference>
<evidence type="ECO:0000313" key="4">
    <source>
        <dbReference type="Proteomes" id="UP000494269"/>
    </source>
</evidence>
<accession>A0A6S7BH79</accession>
<feature type="chain" id="PRO_5028886802" description="Tripartite tricarboxylate transporter receptor family protein" evidence="2">
    <location>
        <begin position="34"/>
        <end position="335"/>
    </location>
</feature>
<organism evidence="3 4">
    <name type="scientific">Achromobacter kerstersii</name>
    <dbReference type="NCBI Taxonomy" id="1353890"/>
    <lineage>
        <taxon>Bacteria</taxon>
        <taxon>Pseudomonadati</taxon>
        <taxon>Pseudomonadota</taxon>
        <taxon>Betaproteobacteria</taxon>
        <taxon>Burkholderiales</taxon>
        <taxon>Alcaligenaceae</taxon>
        <taxon>Achromobacter</taxon>
    </lineage>
</organism>
<dbReference type="PANTHER" id="PTHR42928:SF5">
    <property type="entry name" value="BLR1237 PROTEIN"/>
    <property type="match status" value="1"/>
</dbReference>
<dbReference type="PANTHER" id="PTHR42928">
    <property type="entry name" value="TRICARBOXYLATE-BINDING PROTEIN"/>
    <property type="match status" value="1"/>
</dbReference>
<reference evidence="3 4" key="1">
    <citation type="submission" date="2020-04" db="EMBL/GenBank/DDBJ databases">
        <authorList>
            <person name="De Canck E."/>
        </authorList>
    </citation>
    <scope>NUCLEOTIDE SEQUENCE [LARGE SCALE GENOMIC DNA]</scope>
    <source>
        <strain evidence="3 4">LMG 3441</strain>
    </source>
</reference>
<dbReference type="Proteomes" id="UP000494269">
    <property type="component" value="Unassembled WGS sequence"/>
</dbReference>
<evidence type="ECO:0008006" key="5">
    <source>
        <dbReference type="Google" id="ProtNLM"/>
    </source>
</evidence>
<feature type="signal peptide" evidence="2">
    <location>
        <begin position="1"/>
        <end position="33"/>
    </location>
</feature>
<evidence type="ECO:0000313" key="3">
    <source>
        <dbReference type="EMBL" id="CAB3731227.1"/>
    </source>
</evidence>
<comment type="similarity">
    <text evidence="1">Belongs to the UPF0065 (bug) family.</text>
</comment>
<dbReference type="Gene3D" id="3.40.190.10">
    <property type="entry name" value="Periplasmic binding protein-like II"/>
    <property type="match status" value="1"/>
</dbReference>
<dbReference type="InterPro" id="IPR006311">
    <property type="entry name" value="TAT_signal"/>
</dbReference>
<dbReference type="Gene3D" id="3.40.190.150">
    <property type="entry name" value="Bordetella uptake gene, domain 1"/>
    <property type="match status" value="1"/>
</dbReference>
<proteinExistence type="inferred from homology"/>
<dbReference type="PIRSF" id="PIRSF017082">
    <property type="entry name" value="YflP"/>
    <property type="match status" value="1"/>
</dbReference>
<dbReference type="EMBL" id="CADIJQ010000009">
    <property type="protein sequence ID" value="CAB3731227.1"/>
    <property type="molecule type" value="Genomic_DNA"/>
</dbReference>
<sequence>MKSNQRRAFLRASLPLAALIASGAAALPATAWADTAYPKQKAITLVVPYTPGGSIDTMARLVAEQLQARLGQNIIVENRAGASGLIGSEYVARSAPDGYTLLFNASSQVEMPLVMGRATYDAEKDFTAISQVGYVPLLVVTHPGIPAKDLREFSSLVKGGKNKYTWATSGYGTSGHLAEELIKHGLKLDMDIISYKGAAPQLTDVMGGHVSAAVSPMPGVYPHVKSGKLRPLAVTSAERLPQMPDVPTVAESGLPGFELLSWYGVWGPAGMPEPVVQRLAQEVEAVKTNTALQARFQELSFVTVPSTPAAFADVIRKDIEKVKGIVADANIRVAF</sequence>
<dbReference type="SUPFAM" id="SSF53850">
    <property type="entry name" value="Periplasmic binding protein-like II"/>
    <property type="match status" value="1"/>
</dbReference>
<evidence type="ECO:0000256" key="2">
    <source>
        <dbReference type="SAM" id="SignalP"/>
    </source>
</evidence>
<dbReference type="InterPro" id="IPR005064">
    <property type="entry name" value="BUG"/>
</dbReference>
<dbReference type="AlphaFoldDB" id="A0A6S7BH79"/>
<keyword evidence="2" id="KW-0732">Signal</keyword>
<gene>
    <name evidence="3" type="ORF">LMG3441_04687</name>
</gene>
<keyword evidence="4" id="KW-1185">Reference proteome</keyword>
<dbReference type="CDD" id="cd07012">
    <property type="entry name" value="PBP2_Bug_TTT"/>
    <property type="match status" value="1"/>
</dbReference>
<protein>
    <recommendedName>
        <fullName evidence="5">Tripartite tricarboxylate transporter receptor family protein</fullName>
    </recommendedName>
</protein>
<evidence type="ECO:0000256" key="1">
    <source>
        <dbReference type="ARBA" id="ARBA00006987"/>
    </source>
</evidence>
<name>A0A6S7BH79_9BURK</name>
<dbReference type="InterPro" id="IPR042100">
    <property type="entry name" value="Bug_dom1"/>
</dbReference>
<dbReference type="RefSeq" id="WP_175171149.1">
    <property type="nucleotide sequence ID" value="NZ_CADIJQ010000009.1"/>
</dbReference>